<gene>
    <name evidence="1" type="ORF">HMPREF0044_0844</name>
</gene>
<dbReference type="eggNOG" id="ENOG5030BXJ">
    <property type="taxonomic scope" value="Bacteria"/>
</dbReference>
<dbReference type="Proteomes" id="UP000010301">
    <property type="component" value="Unassembled WGS sequence"/>
</dbReference>
<comment type="caution">
    <text evidence="1">The sequence shown here is derived from an EMBL/GenBank/DDBJ whole genome shotgun (WGS) entry which is preliminary data.</text>
</comment>
<dbReference type="RefSeq" id="WP_006546616.1">
    <property type="nucleotide sequence ID" value="NZ_DS999543.1"/>
</dbReference>
<sequence>MHIKFIIDQLEAELLAQHRQAELLEAAEIAEGEIAQIYLQDRLQSALGKEISVYGNGVEPLKGIVQEVVKNWILLKIAGVEELVNLSTCSVIEGLGGNNKTPGLLEKRAEIQQILRRIARSRSRVMLKLTNGTNLSGYLTAVYKDHLDFVTEQPQRNLTIRTEIVFSVRLLGL</sequence>
<dbReference type="HOGENOM" id="CLU_118533_1_0_11"/>
<keyword evidence="2" id="KW-1185">Reference proteome</keyword>
<proteinExistence type="predicted"/>
<reference evidence="1 2" key="1">
    <citation type="submission" date="2009-01" db="EMBL/GenBank/DDBJ databases">
        <authorList>
            <person name="Qin X."/>
            <person name="Bachman B."/>
            <person name="Battles P."/>
            <person name="Bell A."/>
            <person name="Bess C."/>
            <person name="Bickham C."/>
            <person name="Chaboub L."/>
            <person name="Chen D."/>
            <person name="Coyle M."/>
            <person name="Deiros D.R."/>
            <person name="Dinh H."/>
            <person name="Forbes L."/>
            <person name="Fowler G."/>
            <person name="Francisco L."/>
            <person name="Fu Q."/>
            <person name="Gubbala S."/>
            <person name="Hale W."/>
            <person name="Han Y."/>
            <person name="Hemphill L."/>
            <person name="Highlander S.K."/>
            <person name="Hirani K."/>
            <person name="Hogues M."/>
            <person name="Jackson L."/>
            <person name="Jakkamsetti A."/>
            <person name="Javaid M."/>
            <person name="Jiang H."/>
            <person name="Korchina V."/>
            <person name="Kovar C."/>
            <person name="Lara F."/>
            <person name="Lee S."/>
            <person name="Mata R."/>
            <person name="Mathew T."/>
            <person name="Moen C."/>
            <person name="Morales K."/>
            <person name="Munidasa M."/>
            <person name="Nazareth L."/>
            <person name="Ngo R."/>
            <person name="Nguyen L."/>
            <person name="Okwuonu G."/>
            <person name="Ongeri F."/>
            <person name="Patil S."/>
            <person name="Petrosino J."/>
            <person name="Pham C."/>
            <person name="Pham P."/>
            <person name="Pu L.-L."/>
            <person name="Puazo M."/>
            <person name="Raj R."/>
            <person name="Reid J."/>
            <person name="Rouhana J."/>
            <person name="Saada N."/>
            <person name="Shang Y."/>
            <person name="Simmons D."/>
            <person name="Thornton R."/>
            <person name="Warren J."/>
            <person name="Weissenberger G."/>
            <person name="Zhang J."/>
            <person name="Zhang L."/>
            <person name="Zhou C."/>
            <person name="Zhu D."/>
            <person name="Muzny D."/>
            <person name="Worley K."/>
            <person name="Gibbs R."/>
        </authorList>
    </citation>
    <scope>NUCLEOTIDE SEQUENCE [LARGE SCALE GENOMIC DNA]</scope>
    <source>
        <strain evidence="1 2">DSM 15436</strain>
    </source>
</reference>
<organism evidence="1 2">
    <name type="scientific">Gleimia coleocanis DSM 15436</name>
    <dbReference type="NCBI Taxonomy" id="525245"/>
    <lineage>
        <taxon>Bacteria</taxon>
        <taxon>Bacillati</taxon>
        <taxon>Actinomycetota</taxon>
        <taxon>Actinomycetes</taxon>
        <taxon>Actinomycetales</taxon>
        <taxon>Actinomycetaceae</taxon>
        <taxon>Gleimia</taxon>
    </lineage>
</organism>
<dbReference type="EMBL" id="ACFG01000030">
    <property type="protein sequence ID" value="EEH63825.1"/>
    <property type="molecule type" value="Genomic_DNA"/>
</dbReference>
<accession>C0VZW6</accession>
<evidence type="ECO:0000313" key="2">
    <source>
        <dbReference type="Proteomes" id="UP000010301"/>
    </source>
</evidence>
<dbReference type="STRING" id="525245.HMPREF0044_0844"/>
<evidence type="ECO:0000313" key="1">
    <source>
        <dbReference type="EMBL" id="EEH63825.1"/>
    </source>
</evidence>
<protein>
    <submittedName>
        <fullName evidence="1">Uncharacterized protein</fullName>
    </submittedName>
</protein>
<name>C0VZW6_9ACTO</name>
<dbReference type="OrthoDB" id="3827359at2"/>
<dbReference type="AlphaFoldDB" id="C0VZW6"/>